<sequence>MPRSIYKHSERAIGHVTGPSRSKELVKQHKETIPLLGLHHTANRCRDAEETRAFYEDFLGLPLACSLRRDRTETGVETPLLHIFFQMRDGSYLAFFELPEVEFEFKEQDPSDLHIALEVCEVTMKAMYEKAKAAGQAPFGPAELEALRSIYFRDPNGYVVELTTKKDEHDEVMDPERNDARGILDRWQTDKGSA</sequence>
<proteinExistence type="predicted"/>
<evidence type="ECO:0000313" key="4">
    <source>
        <dbReference type="Proteomes" id="UP000031599"/>
    </source>
</evidence>
<reference evidence="3 4" key="1">
    <citation type="submission" date="2014-12" db="EMBL/GenBank/DDBJ databases">
        <title>Genome assembly of Enhygromyxa salina DSM 15201.</title>
        <authorList>
            <person name="Sharma G."/>
            <person name="Subramanian S."/>
        </authorList>
    </citation>
    <scope>NUCLEOTIDE SEQUENCE [LARGE SCALE GENOMIC DNA]</scope>
    <source>
        <strain evidence="3 4">DSM 15201</strain>
    </source>
</reference>
<evidence type="ECO:0000313" key="3">
    <source>
        <dbReference type="EMBL" id="KIG11736.1"/>
    </source>
</evidence>
<protein>
    <submittedName>
        <fullName evidence="3">Glyoxalase family protein</fullName>
    </submittedName>
</protein>
<evidence type="ECO:0000256" key="1">
    <source>
        <dbReference type="SAM" id="MobiDB-lite"/>
    </source>
</evidence>
<dbReference type="Pfam" id="PF00903">
    <property type="entry name" value="Glyoxalase"/>
    <property type="match status" value="1"/>
</dbReference>
<gene>
    <name evidence="3" type="ORF">DB30_02580</name>
</gene>
<dbReference type="PANTHER" id="PTHR21366">
    <property type="entry name" value="GLYOXALASE FAMILY PROTEIN"/>
    <property type="match status" value="1"/>
</dbReference>
<feature type="region of interest" description="Disordered" evidence="1">
    <location>
        <begin position="169"/>
        <end position="194"/>
    </location>
</feature>
<dbReference type="InterPro" id="IPR029068">
    <property type="entry name" value="Glyas_Bleomycin-R_OHBP_Dase"/>
</dbReference>
<dbReference type="AlphaFoldDB" id="A0A0C2CKL0"/>
<dbReference type="PROSITE" id="PS51819">
    <property type="entry name" value="VOC"/>
    <property type="match status" value="1"/>
</dbReference>
<dbReference type="SUPFAM" id="SSF54593">
    <property type="entry name" value="Glyoxalase/Bleomycin resistance protein/Dihydroxybiphenyl dioxygenase"/>
    <property type="match status" value="1"/>
</dbReference>
<dbReference type="CDD" id="cd06587">
    <property type="entry name" value="VOC"/>
    <property type="match status" value="1"/>
</dbReference>
<dbReference type="PANTHER" id="PTHR21366:SF30">
    <property type="entry name" value="BLL2330 PROTEIN"/>
    <property type="match status" value="1"/>
</dbReference>
<comment type="caution">
    <text evidence="3">The sequence shown here is derived from an EMBL/GenBank/DDBJ whole genome shotgun (WGS) entry which is preliminary data.</text>
</comment>
<organism evidence="3 4">
    <name type="scientific">Enhygromyxa salina</name>
    <dbReference type="NCBI Taxonomy" id="215803"/>
    <lineage>
        <taxon>Bacteria</taxon>
        <taxon>Pseudomonadati</taxon>
        <taxon>Myxococcota</taxon>
        <taxon>Polyangia</taxon>
        <taxon>Nannocystales</taxon>
        <taxon>Nannocystaceae</taxon>
        <taxon>Enhygromyxa</taxon>
    </lineage>
</organism>
<dbReference type="EMBL" id="JMCC02000188">
    <property type="protein sequence ID" value="KIG11736.1"/>
    <property type="molecule type" value="Genomic_DNA"/>
</dbReference>
<dbReference type="InterPro" id="IPR004360">
    <property type="entry name" value="Glyas_Fos-R_dOase_dom"/>
</dbReference>
<accession>A0A0C2CKL0</accession>
<dbReference type="Proteomes" id="UP000031599">
    <property type="component" value="Unassembled WGS sequence"/>
</dbReference>
<evidence type="ECO:0000259" key="2">
    <source>
        <dbReference type="PROSITE" id="PS51819"/>
    </source>
</evidence>
<dbReference type="InterPro" id="IPR050383">
    <property type="entry name" value="GlyoxalaseI/FosfomycinResist"/>
</dbReference>
<feature type="domain" description="VOC" evidence="2">
    <location>
        <begin position="37"/>
        <end position="165"/>
    </location>
</feature>
<name>A0A0C2CKL0_9BACT</name>
<dbReference type="Gene3D" id="3.10.180.10">
    <property type="entry name" value="2,3-Dihydroxybiphenyl 1,2-Dioxygenase, domain 1"/>
    <property type="match status" value="1"/>
</dbReference>
<dbReference type="InterPro" id="IPR037523">
    <property type="entry name" value="VOC_core"/>
</dbReference>